<reference evidence="3 4" key="1">
    <citation type="submission" date="2016-02" db="EMBL/GenBank/DDBJ databases">
        <authorList>
            <consortium name="Pathogen Informatics"/>
        </authorList>
    </citation>
    <scope>NUCLEOTIDE SEQUENCE [LARGE SCALE GENOMIC DNA]</scope>
    <source>
        <strain evidence="1 4">LSS82</strain>
        <strain evidence="2 3">SS985</strain>
    </source>
</reference>
<evidence type="ECO:0000313" key="3">
    <source>
        <dbReference type="Proteomes" id="UP000071601"/>
    </source>
</evidence>
<organism evidence="1 4">
    <name type="scientific">Streptococcus suis</name>
    <dbReference type="NCBI Taxonomy" id="1307"/>
    <lineage>
        <taxon>Bacteria</taxon>
        <taxon>Bacillati</taxon>
        <taxon>Bacillota</taxon>
        <taxon>Bacilli</taxon>
        <taxon>Lactobacillales</taxon>
        <taxon>Streptococcaceae</taxon>
        <taxon>Streptococcus</taxon>
    </lineage>
</organism>
<name>A0A0Z8JY35_STRSU</name>
<evidence type="ECO:0000313" key="2">
    <source>
        <dbReference type="EMBL" id="CYX26385.1"/>
    </source>
</evidence>
<dbReference type="EMBL" id="FIIF01000005">
    <property type="protein sequence ID" value="CYV62208.1"/>
    <property type="molecule type" value="Genomic_DNA"/>
</dbReference>
<dbReference type="AlphaFoldDB" id="A0A0Z8JY35"/>
<proteinExistence type="predicted"/>
<dbReference type="Proteomes" id="UP000071601">
    <property type="component" value="Unassembled WGS sequence"/>
</dbReference>
<protein>
    <submittedName>
        <fullName evidence="1">Uncharacterized protein</fullName>
    </submittedName>
</protein>
<evidence type="ECO:0000313" key="4">
    <source>
        <dbReference type="Proteomes" id="UP000074825"/>
    </source>
</evidence>
<accession>A0A0Z8JY35</accession>
<dbReference type="RefSeq" id="WP_044685219.1">
    <property type="nucleotide sequence ID" value="NZ_CEDN01000022.1"/>
</dbReference>
<dbReference type="Proteomes" id="UP000074825">
    <property type="component" value="Unassembled WGS sequence"/>
</dbReference>
<gene>
    <name evidence="1" type="ORF">ERS132444_00844</name>
    <name evidence="2" type="ORF">ERS132525_00232</name>
</gene>
<evidence type="ECO:0000313" key="1">
    <source>
        <dbReference type="EMBL" id="CYV62208.1"/>
    </source>
</evidence>
<dbReference type="EMBL" id="FILR01000001">
    <property type="protein sequence ID" value="CYX26385.1"/>
    <property type="molecule type" value="Genomic_DNA"/>
</dbReference>
<sequence>MKLIEILTYIDFKTRSQSFSNLSNEEILSVIDDYYNNELTVSGIKLKYSVNFKGNSIRNELPKLNFGDECRFCKTRLYVLLPTKTDYQNLLKKNNLVSILETKSKCVECGHLESDSCTCFNCTVEKRNKIFESYNQSVAIESMNFNLLERLQIATIMQGFNLSVENPDILSNEEFYHKSRGNQLLFFSNSYPKEEIKKLRDIGVVHVSPRSPIDAFLTDSDIKREEKYQGNKFPEVFYTNKVRYSFQFNDIDWFEELKFLNNVKVDEIEIIRVWKYIAENELLKLFKEHFESYHFEYKSSFSNESSLEQENLIRTVIKNLLAKYPPSKVYHILYKGIDKAVQHKKKYGITNFRDNHIQFVIFYGINSWLKYNENNISDFDFPWFSTKSLITKLFVDRILQDSNWFYTLIPVPKIEIIENDFLEYFKSLSNENRDSLLKRLYEINRLIEYLS</sequence>